<feature type="transmembrane region" description="Helical" evidence="4">
    <location>
        <begin position="145"/>
        <end position="162"/>
    </location>
</feature>
<dbReference type="RefSeq" id="WP_197744619.1">
    <property type="nucleotide sequence ID" value="NZ_LR778175.1"/>
</dbReference>
<keyword evidence="4" id="KW-0472">Membrane</keyword>
<comment type="function">
    <text evidence="4">NDH-1 shuttles electrons from NADH, via FMN and iron-sulfur (Fe-S) centers, to quinones in the respiratory chain. Couples the redox reaction to proton translocation (for every two electrons transferred, four hydrogen ions are translocated across the cytoplasmic membrane), and thus conserves the redox energy in a proton gradient.</text>
</comment>
<keyword evidence="4" id="KW-0520">NAD</keyword>
<comment type="similarity">
    <text evidence="1 4">Belongs to the complex I subunit 6 family.</text>
</comment>
<dbReference type="Pfam" id="PF00499">
    <property type="entry name" value="Oxidored_q3"/>
    <property type="match status" value="1"/>
</dbReference>
<dbReference type="EC" id="7.1.1.-" evidence="4"/>
<feature type="transmembrane region" description="Helical" evidence="4">
    <location>
        <begin position="89"/>
        <end position="108"/>
    </location>
</feature>
<dbReference type="PANTHER" id="PTHR33269">
    <property type="entry name" value="NADH-UBIQUINONE OXIDOREDUCTASE CHAIN 6"/>
    <property type="match status" value="1"/>
</dbReference>
<dbReference type="KEGG" id="ntg:NSCAC_0244"/>
<dbReference type="InterPro" id="IPR042106">
    <property type="entry name" value="Nuo/plastoQ_OxRdtase_6_NuoJ"/>
</dbReference>
<keyword evidence="5" id="KW-0830">Ubiquinone</keyword>
<proteinExistence type="inferred from homology"/>
<organism evidence="5 6">
    <name type="scientific">Candidatus Nitrosacidococcus tergens</name>
    <dbReference type="NCBI Taxonomy" id="553981"/>
    <lineage>
        <taxon>Bacteria</taxon>
        <taxon>Pseudomonadati</taxon>
        <taxon>Pseudomonadota</taxon>
        <taxon>Gammaproteobacteria</taxon>
        <taxon>Chromatiales</taxon>
        <taxon>Chromatiaceae</taxon>
        <taxon>Candidatus Nitrosacidococcus</taxon>
    </lineage>
</organism>
<comment type="subunit">
    <text evidence="3">Composed of 13 different subunits. Subunits NuoA, H, J, K, L, M, N constitute the membrane sector of the complex.</text>
</comment>
<keyword evidence="4" id="KW-0874">Quinone</keyword>
<dbReference type="InterPro" id="IPR001457">
    <property type="entry name" value="NADH_UbQ/plastoQ_OxRdtase_su6"/>
</dbReference>
<feature type="transmembrane region" description="Helical" evidence="4">
    <location>
        <begin position="30"/>
        <end position="47"/>
    </location>
</feature>
<evidence type="ECO:0000256" key="2">
    <source>
        <dbReference type="ARBA" id="ARBA00019907"/>
    </source>
</evidence>
<name>A0A7G1Q7W1_9GAMM</name>
<keyword evidence="4" id="KW-1133">Transmembrane helix</keyword>
<evidence type="ECO:0000256" key="4">
    <source>
        <dbReference type="RuleBase" id="RU004429"/>
    </source>
</evidence>
<dbReference type="NCBIfam" id="NF005164">
    <property type="entry name" value="PRK06638.1-4"/>
    <property type="match status" value="1"/>
</dbReference>
<gene>
    <name evidence="5" type="primary">nuoJ</name>
    <name evidence="5" type="ORF">NSCAC_0244</name>
</gene>
<feature type="transmembrane region" description="Helical" evidence="4">
    <location>
        <begin position="53"/>
        <end position="77"/>
    </location>
</feature>
<dbReference type="GO" id="GO:0005886">
    <property type="term" value="C:plasma membrane"/>
    <property type="evidence" value="ECO:0007669"/>
    <property type="project" value="UniProtKB-SubCell"/>
</dbReference>
<evidence type="ECO:0000256" key="3">
    <source>
        <dbReference type="ARBA" id="ARBA00025811"/>
    </source>
</evidence>
<sequence length="196" mass="21922">MEKILFYIFSSILLFAASMVITVRNPIQATLFLILAFFTSAAIWLLLEAEFLAIILILVYIGAVMVLFLFVVMMLDINLVSLREGFIKYLPIGLLVSALTAFEMMAVLKPENFGLSVPTPHDSNYSNTEELGNILYTVYSYPFELAAAILLIAIVAAITLTLRRGISKHQDPSQQVQVNPKDRVKLVKMTNSETQK</sequence>
<feature type="transmembrane region" description="Helical" evidence="4">
    <location>
        <begin position="6"/>
        <end position="23"/>
    </location>
</feature>
<dbReference type="Gene3D" id="1.20.120.1200">
    <property type="entry name" value="NADH-ubiquinone/plastoquinone oxidoreductase chain 6, subunit NuoJ"/>
    <property type="match status" value="1"/>
</dbReference>
<evidence type="ECO:0000256" key="1">
    <source>
        <dbReference type="ARBA" id="ARBA00005698"/>
    </source>
</evidence>
<dbReference type="EMBL" id="LR778175">
    <property type="protein sequence ID" value="CAB1274589.1"/>
    <property type="molecule type" value="Genomic_DNA"/>
</dbReference>
<dbReference type="AlphaFoldDB" id="A0A7G1Q7W1"/>
<accession>A0A7G1Q7W1</accession>
<keyword evidence="6" id="KW-1185">Reference proteome</keyword>
<comment type="catalytic activity">
    <reaction evidence="4">
        <text>a quinone + NADH + 5 H(+)(in) = a quinol + NAD(+) + 4 H(+)(out)</text>
        <dbReference type="Rhea" id="RHEA:57888"/>
        <dbReference type="ChEBI" id="CHEBI:15378"/>
        <dbReference type="ChEBI" id="CHEBI:24646"/>
        <dbReference type="ChEBI" id="CHEBI:57540"/>
        <dbReference type="ChEBI" id="CHEBI:57945"/>
        <dbReference type="ChEBI" id="CHEBI:132124"/>
    </reaction>
</comment>
<keyword evidence="4" id="KW-1003">Cell membrane</keyword>
<keyword evidence="5" id="KW-0560">Oxidoreductase</keyword>
<evidence type="ECO:0000313" key="6">
    <source>
        <dbReference type="Proteomes" id="UP000516072"/>
    </source>
</evidence>
<dbReference type="PANTHER" id="PTHR33269:SF17">
    <property type="entry name" value="NADH-UBIQUINONE OXIDOREDUCTASE CHAIN 6"/>
    <property type="match status" value="1"/>
</dbReference>
<dbReference type="GO" id="GO:0048038">
    <property type="term" value="F:quinone binding"/>
    <property type="evidence" value="ECO:0007669"/>
    <property type="project" value="UniProtKB-UniRule"/>
</dbReference>
<dbReference type="GO" id="GO:0008137">
    <property type="term" value="F:NADH dehydrogenase (ubiquinone) activity"/>
    <property type="evidence" value="ECO:0007669"/>
    <property type="project" value="UniProtKB-UniRule"/>
</dbReference>
<dbReference type="Proteomes" id="UP000516072">
    <property type="component" value="Chromosome"/>
</dbReference>
<protein>
    <recommendedName>
        <fullName evidence="2 4">NADH-quinone oxidoreductase subunit J</fullName>
        <ecNumber evidence="4">7.1.1.-</ecNumber>
    </recommendedName>
</protein>
<reference evidence="5 6" key="1">
    <citation type="submission" date="2020-03" db="EMBL/GenBank/DDBJ databases">
        <authorList>
            <person name="Picone N."/>
        </authorList>
    </citation>
    <scope>NUCLEOTIDE SEQUENCE [LARGE SCALE GENOMIC DNA]</scope>
    <source>
        <strain evidence="5">NSCAC1</strain>
    </source>
</reference>
<dbReference type="GO" id="GO:0016491">
    <property type="term" value="F:oxidoreductase activity"/>
    <property type="evidence" value="ECO:0007669"/>
    <property type="project" value="UniProtKB-KW"/>
</dbReference>
<comment type="subcellular location">
    <subcellularLocation>
        <location evidence="4">Cell membrane</location>
        <topology evidence="4">Multi-pass membrane protein</topology>
    </subcellularLocation>
</comment>
<evidence type="ECO:0000313" key="5">
    <source>
        <dbReference type="EMBL" id="CAB1274589.1"/>
    </source>
</evidence>
<keyword evidence="4" id="KW-0812">Transmembrane</keyword>